<organism evidence="1">
    <name type="scientific">marine sediment metagenome</name>
    <dbReference type="NCBI Taxonomy" id="412755"/>
    <lineage>
        <taxon>unclassified sequences</taxon>
        <taxon>metagenomes</taxon>
        <taxon>ecological metagenomes</taxon>
    </lineage>
</organism>
<feature type="non-terminal residue" evidence="1">
    <location>
        <position position="282"/>
    </location>
</feature>
<dbReference type="AlphaFoldDB" id="X1HU90"/>
<feature type="non-terminal residue" evidence="1">
    <location>
        <position position="1"/>
    </location>
</feature>
<evidence type="ECO:0000313" key="1">
    <source>
        <dbReference type="EMBL" id="GAH48863.1"/>
    </source>
</evidence>
<name>X1HU90_9ZZZZ</name>
<protein>
    <submittedName>
        <fullName evidence="1">Uncharacterized protein</fullName>
    </submittedName>
</protein>
<sequence length="282" mass="32266">IASHGKTDIKLLAGRELFISKEIRSLAGTGKQTLIPYEICIILTDEQLNPLSGELWLYCTVSGQWSWIEKDEIWTGHWLFSRVPPGYAPYRPYGEADGYYDPMLPETQAMTEDEIKAYHYHKMTVAVPVQTLRPRANGDIIELTPRDSLANWQAVLHQDSTWFPNDQYIWGHVEGNYVTRGWYPVEHLQDLYHLTKPDYTPAKVDRLTCIARVARTYYPYGSVALSLKTHGQIYYGDSIGLGVGFDWYYANFPKNPYTGKDWTGDELKSLQAGVWLSIPGSF</sequence>
<gene>
    <name evidence="1" type="ORF">S03H2_35504</name>
</gene>
<dbReference type="EMBL" id="BARU01021724">
    <property type="protein sequence ID" value="GAH48863.1"/>
    <property type="molecule type" value="Genomic_DNA"/>
</dbReference>
<proteinExistence type="predicted"/>
<reference evidence="1" key="1">
    <citation type="journal article" date="2014" name="Front. Microbiol.">
        <title>High frequency of phylogenetically diverse reductive dehalogenase-homologous genes in deep subseafloor sedimentary metagenomes.</title>
        <authorList>
            <person name="Kawai M."/>
            <person name="Futagami T."/>
            <person name="Toyoda A."/>
            <person name="Takaki Y."/>
            <person name="Nishi S."/>
            <person name="Hori S."/>
            <person name="Arai W."/>
            <person name="Tsubouchi T."/>
            <person name="Morono Y."/>
            <person name="Uchiyama I."/>
            <person name="Ito T."/>
            <person name="Fujiyama A."/>
            <person name="Inagaki F."/>
            <person name="Takami H."/>
        </authorList>
    </citation>
    <scope>NUCLEOTIDE SEQUENCE</scope>
    <source>
        <strain evidence="1">Expedition CK06-06</strain>
    </source>
</reference>
<comment type="caution">
    <text evidence="1">The sequence shown here is derived from an EMBL/GenBank/DDBJ whole genome shotgun (WGS) entry which is preliminary data.</text>
</comment>
<accession>X1HU90</accession>